<evidence type="ECO:0000313" key="1">
    <source>
        <dbReference type="EMBL" id="WOL08068.1"/>
    </source>
</evidence>
<dbReference type="AlphaFoldDB" id="A0AAQ3QG74"/>
<name>A0AAQ3QG74_9LILI</name>
<dbReference type="EMBL" id="CP136894">
    <property type="protein sequence ID" value="WOL08068.1"/>
    <property type="molecule type" value="Genomic_DNA"/>
</dbReference>
<gene>
    <name evidence="1" type="ORF">Cni_G16820</name>
</gene>
<proteinExistence type="predicted"/>
<organism evidence="1 2">
    <name type="scientific">Canna indica</name>
    <name type="common">Indian-shot</name>
    <dbReference type="NCBI Taxonomy" id="4628"/>
    <lineage>
        <taxon>Eukaryota</taxon>
        <taxon>Viridiplantae</taxon>
        <taxon>Streptophyta</taxon>
        <taxon>Embryophyta</taxon>
        <taxon>Tracheophyta</taxon>
        <taxon>Spermatophyta</taxon>
        <taxon>Magnoliopsida</taxon>
        <taxon>Liliopsida</taxon>
        <taxon>Zingiberales</taxon>
        <taxon>Cannaceae</taxon>
        <taxon>Canna</taxon>
    </lineage>
</organism>
<dbReference type="Proteomes" id="UP001327560">
    <property type="component" value="Chromosome 5"/>
</dbReference>
<evidence type="ECO:0000313" key="2">
    <source>
        <dbReference type="Proteomes" id="UP001327560"/>
    </source>
</evidence>
<accession>A0AAQ3QG74</accession>
<keyword evidence="2" id="KW-1185">Reference proteome</keyword>
<sequence>MAPGEGAAMPRCSVAAGLRTMQKNRGREVPSIVVPPRQPNRPPPLMNRMVLRPSFDSDGRHRLDLIRPTNYYYEKSPALAPSLDGDGPCFSLRKQSGANFSYLLSVPPFRRVPRPVHWAVGLPSTCPLLLPPAKRAERSLSLLFSLLGPLHLAISYVQLAPTLARPARPE</sequence>
<reference evidence="1 2" key="1">
    <citation type="submission" date="2023-10" db="EMBL/GenBank/DDBJ databases">
        <title>Chromosome-scale genome assembly provides insights into flower coloration mechanisms of Canna indica.</title>
        <authorList>
            <person name="Li C."/>
        </authorList>
    </citation>
    <scope>NUCLEOTIDE SEQUENCE [LARGE SCALE GENOMIC DNA]</scope>
    <source>
        <tissue evidence="1">Flower</tissue>
    </source>
</reference>
<protein>
    <submittedName>
        <fullName evidence="1">Uncharacterized protein</fullName>
    </submittedName>
</protein>